<feature type="region of interest" description="Disordered" evidence="5">
    <location>
        <begin position="1"/>
        <end position="66"/>
    </location>
</feature>
<dbReference type="GO" id="GO:0061630">
    <property type="term" value="F:ubiquitin protein ligase activity"/>
    <property type="evidence" value="ECO:0007669"/>
    <property type="project" value="TreeGrafter"/>
</dbReference>
<feature type="region of interest" description="Disordered" evidence="5">
    <location>
        <begin position="549"/>
        <end position="584"/>
    </location>
</feature>
<feature type="compositionally biased region" description="Basic and acidic residues" evidence="5">
    <location>
        <begin position="565"/>
        <end position="580"/>
    </location>
</feature>
<feature type="compositionally biased region" description="Low complexity" evidence="5">
    <location>
        <begin position="243"/>
        <end position="255"/>
    </location>
</feature>
<feature type="region of interest" description="Disordered" evidence="5">
    <location>
        <begin position="1344"/>
        <end position="1411"/>
    </location>
</feature>
<proteinExistence type="predicted"/>
<keyword evidence="3" id="KW-0862">Zinc</keyword>
<dbReference type="PANTHER" id="PTHR16004:SF2">
    <property type="entry name" value="E3 UBIQUITIN-PROTEIN LIGASE LUBEL"/>
    <property type="match status" value="1"/>
</dbReference>
<feature type="compositionally biased region" description="Acidic residues" evidence="5">
    <location>
        <begin position="1305"/>
        <end position="1317"/>
    </location>
</feature>
<dbReference type="InterPro" id="IPR001876">
    <property type="entry name" value="Znf_RanBP2"/>
</dbReference>
<feature type="compositionally biased region" description="Basic and acidic residues" evidence="5">
    <location>
        <begin position="430"/>
        <end position="471"/>
    </location>
</feature>
<dbReference type="GO" id="GO:0070530">
    <property type="term" value="F:K63-linked polyubiquitin modification-dependent protein binding"/>
    <property type="evidence" value="ECO:0007669"/>
    <property type="project" value="TreeGrafter"/>
</dbReference>
<evidence type="ECO:0000256" key="4">
    <source>
        <dbReference type="PROSITE-ProRule" id="PRU00322"/>
    </source>
</evidence>
<dbReference type="Gene3D" id="4.10.1060.10">
    <property type="entry name" value="Zinc finger, RanBP2-type"/>
    <property type="match status" value="1"/>
</dbReference>
<feature type="compositionally biased region" description="Basic and acidic residues" evidence="5">
    <location>
        <begin position="1203"/>
        <end position="1212"/>
    </location>
</feature>
<dbReference type="Gene3D" id="1.10.8.10">
    <property type="entry name" value="DNA helicase RuvA subunit, C-terminal domain"/>
    <property type="match status" value="1"/>
</dbReference>
<feature type="compositionally biased region" description="Polar residues" evidence="5">
    <location>
        <begin position="194"/>
        <end position="208"/>
    </location>
</feature>
<name>A0AAW1L0E6_POPJA</name>
<feature type="compositionally biased region" description="Basic and acidic residues" evidence="5">
    <location>
        <begin position="162"/>
        <end position="175"/>
    </location>
</feature>
<dbReference type="Proteomes" id="UP001458880">
    <property type="component" value="Unassembled WGS sequence"/>
</dbReference>
<comment type="caution">
    <text evidence="8">The sequence shown here is derived from an EMBL/GenBank/DDBJ whole genome shotgun (WGS) entry which is preliminary data.</text>
</comment>
<feature type="compositionally biased region" description="Basic and acidic residues" evidence="5">
    <location>
        <begin position="1079"/>
        <end position="1091"/>
    </location>
</feature>
<dbReference type="Gene3D" id="6.10.140.1100">
    <property type="match status" value="1"/>
</dbReference>
<feature type="compositionally biased region" description="Basic residues" evidence="5">
    <location>
        <begin position="1260"/>
        <end position="1273"/>
    </location>
</feature>
<evidence type="ECO:0000256" key="3">
    <source>
        <dbReference type="ARBA" id="ARBA00022833"/>
    </source>
</evidence>
<feature type="region of interest" description="Disordered" evidence="5">
    <location>
        <begin position="238"/>
        <end position="275"/>
    </location>
</feature>
<dbReference type="SMART" id="SM00547">
    <property type="entry name" value="ZnF_RBZ"/>
    <property type="match status" value="1"/>
</dbReference>
<evidence type="ECO:0000313" key="8">
    <source>
        <dbReference type="EMBL" id="KAK9728252.1"/>
    </source>
</evidence>
<dbReference type="InterPro" id="IPR032065">
    <property type="entry name" value="RNF31-UBA"/>
</dbReference>
<feature type="region of interest" description="Disordered" evidence="5">
    <location>
        <begin position="679"/>
        <end position="795"/>
    </location>
</feature>
<keyword evidence="2 4" id="KW-0863">Zinc-finger</keyword>
<feature type="compositionally biased region" description="Polar residues" evidence="5">
    <location>
        <begin position="1288"/>
        <end position="1300"/>
    </location>
</feature>
<feature type="compositionally biased region" description="Basic and acidic residues" evidence="5">
    <location>
        <begin position="1318"/>
        <end position="1329"/>
    </location>
</feature>
<keyword evidence="9" id="KW-1185">Reference proteome</keyword>
<dbReference type="GO" id="GO:0097039">
    <property type="term" value="P:protein linear polyubiquitination"/>
    <property type="evidence" value="ECO:0007669"/>
    <property type="project" value="TreeGrafter"/>
</dbReference>
<feature type="compositionally biased region" description="Low complexity" evidence="5">
    <location>
        <begin position="265"/>
        <end position="274"/>
    </location>
</feature>
<dbReference type="CDD" id="cd19815">
    <property type="entry name" value="Bbox1_HOIP"/>
    <property type="match status" value="1"/>
</dbReference>
<feature type="compositionally biased region" description="Polar residues" evidence="5">
    <location>
        <begin position="1227"/>
        <end position="1237"/>
    </location>
</feature>
<feature type="region of interest" description="Disordered" evidence="5">
    <location>
        <begin position="100"/>
        <end position="222"/>
    </location>
</feature>
<feature type="compositionally biased region" description="Low complexity" evidence="5">
    <location>
        <begin position="1150"/>
        <end position="1164"/>
    </location>
</feature>
<feature type="compositionally biased region" description="Basic and acidic residues" evidence="5">
    <location>
        <begin position="679"/>
        <end position="695"/>
    </location>
</feature>
<feature type="region of interest" description="Disordered" evidence="5">
    <location>
        <begin position="1127"/>
        <end position="1183"/>
    </location>
</feature>
<feature type="compositionally biased region" description="Low complexity" evidence="5">
    <location>
        <begin position="772"/>
        <end position="789"/>
    </location>
</feature>
<feature type="region of interest" description="Disordered" evidence="5">
    <location>
        <begin position="1202"/>
        <end position="1237"/>
    </location>
</feature>
<feature type="compositionally biased region" description="Polar residues" evidence="5">
    <location>
        <begin position="697"/>
        <end position="716"/>
    </location>
</feature>
<evidence type="ECO:0000256" key="1">
    <source>
        <dbReference type="ARBA" id="ARBA00022723"/>
    </source>
</evidence>
<dbReference type="GO" id="GO:0036435">
    <property type="term" value="F:K48-linked polyubiquitin modification-dependent protein binding"/>
    <property type="evidence" value="ECO:0007669"/>
    <property type="project" value="TreeGrafter"/>
</dbReference>
<evidence type="ECO:0000256" key="5">
    <source>
        <dbReference type="SAM" id="MobiDB-lite"/>
    </source>
</evidence>
<dbReference type="Pfam" id="PF16678">
    <property type="entry name" value="UBA_HOIP"/>
    <property type="match status" value="1"/>
</dbReference>
<evidence type="ECO:0000259" key="6">
    <source>
        <dbReference type="PROSITE" id="PS50119"/>
    </source>
</evidence>
<dbReference type="PANTHER" id="PTHR16004">
    <property type="entry name" value="RING FINGER PROTEIN 31-RELATED"/>
    <property type="match status" value="1"/>
</dbReference>
<dbReference type="InterPro" id="IPR047543">
    <property type="entry name" value="Bbox1_RNF31-like"/>
</dbReference>
<dbReference type="EMBL" id="JASPKY010000171">
    <property type="protein sequence ID" value="KAK9728252.1"/>
    <property type="molecule type" value="Genomic_DNA"/>
</dbReference>
<feature type="compositionally biased region" description="Basic and acidic residues" evidence="5">
    <location>
        <begin position="1394"/>
        <end position="1404"/>
    </location>
</feature>
<feature type="compositionally biased region" description="Basic and acidic residues" evidence="5">
    <location>
        <begin position="1165"/>
        <end position="1180"/>
    </location>
</feature>
<feature type="compositionally biased region" description="Basic and acidic residues" evidence="5">
    <location>
        <begin position="1367"/>
        <end position="1385"/>
    </location>
</feature>
<organism evidence="8 9">
    <name type="scientific">Popillia japonica</name>
    <name type="common">Japanese beetle</name>
    <dbReference type="NCBI Taxonomy" id="7064"/>
    <lineage>
        <taxon>Eukaryota</taxon>
        <taxon>Metazoa</taxon>
        <taxon>Ecdysozoa</taxon>
        <taxon>Arthropoda</taxon>
        <taxon>Hexapoda</taxon>
        <taxon>Insecta</taxon>
        <taxon>Pterygota</taxon>
        <taxon>Neoptera</taxon>
        <taxon>Endopterygota</taxon>
        <taxon>Coleoptera</taxon>
        <taxon>Polyphaga</taxon>
        <taxon>Scarabaeiformia</taxon>
        <taxon>Scarabaeidae</taxon>
        <taxon>Rutelinae</taxon>
        <taxon>Popillia</taxon>
    </lineage>
</organism>
<feature type="compositionally biased region" description="Polar residues" evidence="5">
    <location>
        <begin position="751"/>
        <end position="763"/>
    </location>
</feature>
<feature type="region of interest" description="Disordered" evidence="5">
    <location>
        <begin position="389"/>
        <end position="496"/>
    </location>
</feature>
<feature type="domain" description="B box-type" evidence="6">
    <location>
        <begin position="63"/>
        <end position="109"/>
    </location>
</feature>
<feature type="compositionally biased region" description="Basic and acidic residues" evidence="5">
    <location>
        <begin position="1274"/>
        <end position="1287"/>
    </location>
</feature>
<dbReference type="GO" id="GO:1990450">
    <property type="term" value="F:linear polyubiquitin binding"/>
    <property type="evidence" value="ECO:0007669"/>
    <property type="project" value="TreeGrafter"/>
</dbReference>
<dbReference type="InterPro" id="IPR026254">
    <property type="entry name" value="RNF31-like"/>
</dbReference>
<protein>
    <submittedName>
        <fullName evidence="8">HOIP UBA domain pair</fullName>
    </submittedName>
</protein>
<evidence type="ECO:0000313" key="9">
    <source>
        <dbReference type="Proteomes" id="UP001458880"/>
    </source>
</evidence>
<dbReference type="PROSITE" id="PS50119">
    <property type="entry name" value="ZF_BBOX"/>
    <property type="match status" value="1"/>
</dbReference>
<dbReference type="PROSITE" id="PS01358">
    <property type="entry name" value="ZF_RANBP2_1"/>
    <property type="match status" value="1"/>
</dbReference>
<dbReference type="PROSITE" id="PS50199">
    <property type="entry name" value="ZF_RANBP2_2"/>
    <property type="match status" value="1"/>
</dbReference>
<accession>A0AAW1L0E6</accession>
<feature type="region of interest" description="Disordered" evidence="5">
    <location>
        <begin position="1068"/>
        <end position="1097"/>
    </location>
</feature>
<gene>
    <name evidence="8" type="ORF">QE152_g18068</name>
</gene>
<dbReference type="GO" id="GO:0008270">
    <property type="term" value="F:zinc ion binding"/>
    <property type="evidence" value="ECO:0007669"/>
    <property type="project" value="UniProtKB-KW"/>
</dbReference>
<evidence type="ECO:0000259" key="7">
    <source>
        <dbReference type="PROSITE" id="PS50199"/>
    </source>
</evidence>
<reference evidence="8 9" key="1">
    <citation type="journal article" date="2024" name="BMC Genomics">
        <title>De novo assembly and annotation of Popillia japonica's genome with initial clues to its potential as an invasive pest.</title>
        <authorList>
            <person name="Cucini C."/>
            <person name="Boschi S."/>
            <person name="Funari R."/>
            <person name="Cardaioli E."/>
            <person name="Iannotti N."/>
            <person name="Marturano G."/>
            <person name="Paoli F."/>
            <person name="Bruttini M."/>
            <person name="Carapelli A."/>
            <person name="Frati F."/>
            <person name="Nardi F."/>
        </authorList>
    </citation>
    <scope>NUCLEOTIDE SEQUENCE [LARGE SCALE GENOMIC DNA]</scope>
    <source>
        <strain evidence="8">DMR45628</strain>
    </source>
</reference>
<feature type="compositionally biased region" description="Acidic residues" evidence="5">
    <location>
        <begin position="482"/>
        <end position="493"/>
    </location>
</feature>
<feature type="compositionally biased region" description="Polar residues" evidence="5">
    <location>
        <begin position="1344"/>
        <end position="1361"/>
    </location>
</feature>
<sequence length="1411" mass="157725">MININKTGGGPPPPPVPNDTKVPSPVPKSKSEKEPDYEVIEFGGQYTNAPPLPAKNPQLSKKKDGKHCELCGSSYPSVICEQCNQIFCLSCDDMYHRHPKRQTHTRRSMDQCRGQIRPPLPPKGEQNSAPVPPPRRHKRSGSLGPSPCPSPTPFQNNHSPSSRKDSAFSFRDKMGSLKRMMGRPLPPPPASSPGTNSIRSDFSAGNNFERTRRSSDLPSPSLQERYRQHQAIMRGTTPNIPFSVNSSNQSSSNLSGADWSTRMRSGSVSGSDSGFVPRRLSSGSYVPPRIPHSTSVMNLNAHMMPPHQHGMHPLQAQSMAQLNCPACYQGMWVDQWGNVCDPQQMGSNMSLNVGSGYHPGNPMWMGTWHGAPPGTGVFGYPTGVPMGHVHCSRPPSPTHSVKSKKSHMSSRRSHRKYSRKSEDSEEDDVEDRRSVFSHNERGERKVRSRDTSSMPREVKRRPTLEKIERGSVVRSKKRDSSSEEYDADSEIQDEDIKIPIVKKVEPPPQEIKSPGGNWECEHCTFVNEADTRVCLVCCKTPTNMPIFHKPPKTEPKTESLAPIRGLERSKSSDDYSKDNSETESVLNKMSKLKINDPIKEPTKKRDANVNAVVQSQKGMRSPISVSSEPEEYAGSESVSISLGTFNSSADNILLSDEGVQKRNSSTGVDASVSVSAVLDSDKRELTPDRIDEECGKSTVSTGTSPPPQNMSTQTYDYIQMPPAQDQSNHHSKGPPSRASSTSRAMKRRGLQRSSSMHMGTQTPDFDVDRSLSRQSSLDSQSLSGSRSRLNMPYDYPQDNYLDQRYTSWKNYNKGRSHSIVDFRKLDHTNHRGDYGNNWNEHLGRNRSDSIHVFRDDSHYPESMQYGHDTLKTQGWELVKMLREAEYYKYTADEVQAAIAHCKDQNPIEWLKENWEKTITSVQTLATQMGRESPLNVVGTVSEKEAKDALRQHKGNVWDAVMTCVEQRQQKYTELASRGDFSREDILTVLTAHEGDVDAAYTELGKTQMKPFLFRIWGPPVGVENESGNEGASQFINKDDVNIDESKESKETDQPVSLLNNNTILAQEQIDIEQPPLNVEPEKSEPEVKEVESSEVSSPVIHESNIKINLKNDKKAKNKEYIQKSSTVIQVLDPEDDDEMRKTPTLSKQNSTESESTESSAQSDAAQDREDTNNNTKEFKNKNISMLNIVLQSHCTKDVTGADAVKEAAKEDTPQTPTQKVMEENASKAESPTPKRSNIFQNIKNNIKLSVNKIRSNTRSNSRRIKKSPRKKSLKHDEINRLKMEDQTSLHSATASIASTSRDSKEEEEIGETEDDEDPHSKINAEMESPGKKVEAWLDQQPLLQNSGINEDNIENNKNQIKASPVENPKEPHVKSRKEKLKEKLSKLSLGKSIGRKEKILKEDVGSASSTQ</sequence>
<feature type="region of interest" description="Disordered" evidence="5">
    <location>
        <begin position="1250"/>
        <end position="1329"/>
    </location>
</feature>
<dbReference type="GO" id="GO:0071797">
    <property type="term" value="C:LUBAC complex"/>
    <property type="evidence" value="ECO:0007669"/>
    <property type="project" value="InterPro"/>
</dbReference>
<keyword evidence="1" id="KW-0479">Metal-binding</keyword>
<evidence type="ECO:0000256" key="2">
    <source>
        <dbReference type="ARBA" id="ARBA00022771"/>
    </source>
</evidence>
<dbReference type="InterPro" id="IPR000315">
    <property type="entry name" value="Znf_B-box"/>
</dbReference>
<feature type="domain" description="RanBP2-type" evidence="7">
    <location>
        <begin position="514"/>
        <end position="537"/>
    </location>
</feature>
<feature type="compositionally biased region" description="Basic residues" evidence="5">
    <location>
        <begin position="401"/>
        <end position="418"/>
    </location>
</feature>